<evidence type="ECO:0000313" key="2">
    <source>
        <dbReference type="RefSeq" id="XP_073928213.1"/>
    </source>
</evidence>
<accession>A0AC58MFN8</accession>
<gene>
    <name evidence="2" type="primary">Ramp1</name>
</gene>
<protein>
    <submittedName>
        <fullName evidence="2">Receptor activity-modifying protein 1 isoform X2</fullName>
    </submittedName>
</protein>
<proteinExistence type="predicted"/>
<dbReference type="RefSeq" id="XP_073928213.1">
    <property type="nucleotide sequence ID" value="XM_074072112.1"/>
</dbReference>
<keyword evidence="1" id="KW-1185">Reference proteome</keyword>
<organism evidence="1 2">
    <name type="scientific">Castor canadensis</name>
    <name type="common">American beaver</name>
    <dbReference type="NCBI Taxonomy" id="51338"/>
    <lineage>
        <taxon>Eukaryota</taxon>
        <taxon>Metazoa</taxon>
        <taxon>Chordata</taxon>
        <taxon>Craniata</taxon>
        <taxon>Vertebrata</taxon>
        <taxon>Euteleostomi</taxon>
        <taxon>Mammalia</taxon>
        <taxon>Eutheria</taxon>
        <taxon>Euarchontoglires</taxon>
        <taxon>Glires</taxon>
        <taxon>Rodentia</taxon>
        <taxon>Castorimorpha</taxon>
        <taxon>Castoridae</taxon>
        <taxon>Castor</taxon>
    </lineage>
</organism>
<reference evidence="2" key="1">
    <citation type="submission" date="2025-08" db="UniProtKB">
        <authorList>
            <consortium name="RefSeq"/>
        </authorList>
    </citation>
    <scope>IDENTIFICATION</scope>
</reference>
<name>A0AC58MFN8_CASCN</name>
<sequence length="130" mass="14294">MAAGLCGLPRRGLWLLLAHHLFMVTACQDAHYGTLIQELCLARFKEDMEAVGRPLWCDWGKTIKKAAGSPPLGTMHGPHFTRPSPAQNSPGLQELQGPHRLHQARGRHTGLLLAQCRGGQVLRRHPSALL</sequence>
<keyword evidence="2" id="KW-0675">Receptor</keyword>
<evidence type="ECO:0000313" key="1">
    <source>
        <dbReference type="Proteomes" id="UP001732720"/>
    </source>
</evidence>
<dbReference type="Proteomes" id="UP001732720">
    <property type="component" value="Chromosome 4"/>
</dbReference>